<dbReference type="Gene3D" id="3.30.565.10">
    <property type="entry name" value="Histidine kinase-like ATPase, C-terminal domain"/>
    <property type="match status" value="1"/>
</dbReference>
<comment type="caution">
    <text evidence="2">The sequence shown here is derived from an EMBL/GenBank/DDBJ whole genome shotgun (WGS) entry which is preliminary data.</text>
</comment>
<keyword evidence="2" id="KW-0547">Nucleotide-binding</keyword>
<dbReference type="Pfam" id="PF13589">
    <property type="entry name" value="HATPase_c_3"/>
    <property type="match status" value="1"/>
</dbReference>
<keyword evidence="2" id="KW-0067">ATP-binding</keyword>
<dbReference type="AlphaFoldDB" id="A0A7Y0DXV0"/>
<feature type="region of interest" description="Disordered" evidence="1">
    <location>
        <begin position="358"/>
        <end position="406"/>
    </location>
</feature>
<sequence>MSEIEQFEVPPDPERVMVGLRDTGYEFDTAVADIVDNSIAANATKVQLFLGADFNGNIRLLIADNGEGMDRQGIINAMQYGSKVRPSAASLGKYGLGLKTASTAFCKRLSVISRADGAAPALMATWDLDHVAKVNKWSLLLSETCDEEAVELLDGIAPGKSGTVVLWENVDRLIKDYSYPTGSHAKKALKGKEDALRHHLSMVYQRFLDLKDDRAQNVAIELNGMSVAPWDPFQRDLSELVAEESMITQLEDGHQASFTVRAYILPRREEFPNDKLAQAALLSNNRQGIYIYRENRLIHDADWLGLYQKEPHLTLLRVEFSFDHKLDDAFHLDIMKSQIMLNDDLANWLESQFLPAPRREANRRSREGQQKAISKKGEGAHETSNNNIRNREAAAGGPEVNVADPNSGEAIVNNKYGATRLKLTITSAKRPGEVFVQPVEGITNGLLFQPALIEQHKAVQINTSHPYYHKVYIPNLNRSVTMQGLDSLMWSLAVAELSTVQDSTAEMFRDMRYEVSRILEKLVETLPEPDVDENVG</sequence>
<dbReference type="GO" id="GO:0005524">
    <property type="term" value="F:ATP binding"/>
    <property type="evidence" value="ECO:0007669"/>
    <property type="project" value="UniProtKB-KW"/>
</dbReference>
<keyword evidence="3" id="KW-1185">Reference proteome</keyword>
<protein>
    <submittedName>
        <fullName evidence="2">ATP-binding protein</fullName>
    </submittedName>
</protein>
<feature type="compositionally biased region" description="Basic and acidic residues" evidence="1">
    <location>
        <begin position="358"/>
        <end position="381"/>
    </location>
</feature>
<accession>A0A7Y0DXV0</accession>
<evidence type="ECO:0000313" key="2">
    <source>
        <dbReference type="EMBL" id="NMM43607.1"/>
    </source>
</evidence>
<proteinExistence type="predicted"/>
<dbReference type="InterPro" id="IPR036890">
    <property type="entry name" value="HATPase_C_sf"/>
</dbReference>
<dbReference type="Proteomes" id="UP000539372">
    <property type="component" value="Unassembled WGS sequence"/>
</dbReference>
<evidence type="ECO:0000256" key="1">
    <source>
        <dbReference type="SAM" id="MobiDB-lite"/>
    </source>
</evidence>
<dbReference type="SUPFAM" id="SSF55874">
    <property type="entry name" value="ATPase domain of HSP90 chaperone/DNA topoisomerase II/histidine kinase"/>
    <property type="match status" value="1"/>
</dbReference>
<name>A0A7Y0DXV0_9PROT</name>
<dbReference type="RefSeq" id="WP_169623872.1">
    <property type="nucleotide sequence ID" value="NZ_JABBNT010000001.1"/>
</dbReference>
<organism evidence="2 3">
    <name type="scientific">Pacificispira spongiicola</name>
    <dbReference type="NCBI Taxonomy" id="2729598"/>
    <lineage>
        <taxon>Bacteria</taxon>
        <taxon>Pseudomonadati</taxon>
        <taxon>Pseudomonadota</taxon>
        <taxon>Alphaproteobacteria</taxon>
        <taxon>Rhodospirillales</taxon>
        <taxon>Rhodospirillaceae</taxon>
        <taxon>Pacificispira</taxon>
    </lineage>
</organism>
<gene>
    <name evidence="2" type="ORF">HH303_03900</name>
</gene>
<dbReference type="EMBL" id="JABBNT010000001">
    <property type="protein sequence ID" value="NMM43607.1"/>
    <property type="molecule type" value="Genomic_DNA"/>
</dbReference>
<reference evidence="2 3" key="1">
    <citation type="submission" date="2020-04" db="EMBL/GenBank/DDBJ databases">
        <title>Rhodospirillaceae bacterium KN72 isolated from deep sea.</title>
        <authorList>
            <person name="Zhang D.-C."/>
        </authorList>
    </citation>
    <scope>NUCLEOTIDE SEQUENCE [LARGE SCALE GENOMIC DNA]</scope>
    <source>
        <strain evidence="2 3">KN72</strain>
    </source>
</reference>
<evidence type="ECO:0000313" key="3">
    <source>
        <dbReference type="Proteomes" id="UP000539372"/>
    </source>
</evidence>